<dbReference type="Proteomes" id="UP001162480">
    <property type="component" value="Chromosome 4"/>
</dbReference>
<evidence type="ECO:0000256" key="1">
    <source>
        <dbReference type="ARBA" id="ARBA00022737"/>
    </source>
</evidence>
<evidence type="ECO:0000256" key="2">
    <source>
        <dbReference type="ARBA" id="ARBA00023157"/>
    </source>
</evidence>
<evidence type="ECO:0000256" key="3">
    <source>
        <dbReference type="PROSITE-ProRule" id="PRU00059"/>
    </source>
</evidence>
<proteinExistence type="predicted"/>
<dbReference type="Gene3D" id="2.60.120.290">
    <property type="entry name" value="Spermadhesin, CUB domain"/>
    <property type="match status" value="1"/>
</dbReference>
<dbReference type="InterPro" id="IPR000859">
    <property type="entry name" value="CUB_dom"/>
</dbReference>
<keyword evidence="2" id="KW-1015">Disulfide bond</keyword>
<dbReference type="AlphaFoldDB" id="A0AA36AT05"/>
<keyword evidence="1" id="KW-0677">Repeat</keyword>
<name>A0AA36AT05_OCTVU</name>
<sequence length="268" mass="30338">MILCTDFLKFFLDLDRAEVNQYSSWNYEVCGNISTIQKKHYSSGRSLILEFHSDTGPGNYTGFRGIFQFLDKSKFVTNGVRDPGTPCTYSYISTNSTKTGGLFSPRYPQNYPPGASCQFIFEGLPGEKVKVEFENIQLHHVDKSCDESYDAILVHDGIDKSANVIGIFCDVHNTQVVKSSGRYMYIDFYSDDKDERQGFAAKYTFFTEHQTTADSRTTPSTGMKNSNAESVIEKTKMRDVNAAGVQDNWIVVTISVPPYCKMNWDMMM</sequence>
<reference evidence="5" key="1">
    <citation type="submission" date="2023-08" db="EMBL/GenBank/DDBJ databases">
        <authorList>
            <person name="Alioto T."/>
            <person name="Alioto T."/>
            <person name="Gomez Garrido J."/>
        </authorList>
    </citation>
    <scope>NUCLEOTIDE SEQUENCE</scope>
</reference>
<dbReference type="SUPFAM" id="SSF49854">
    <property type="entry name" value="Spermadhesin, CUB domain"/>
    <property type="match status" value="1"/>
</dbReference>
<protein>
    <recommendedName>
        <fullName evidence="4">CUB domain-containing protein</fullName>
    </recommendedName>
</protein>
<dbReference type="CDD" id="cd00041">
    <property type="entry name" value="CUB"/>
    <property type="match status" value="1"/>
</dbReference>
<dbReference type="EMBL" id="OX597817">
    <property type="protein sequence ID" value="CAI9721743.1"/>
    <property type="molecule type" value="Genomic_DNA"/>
</dbReference>
<dbReference type="PROSITE" id="PS01180">
    <property type="entry name" value="CUB"/>
    <property type="match status" value="1"/>
</dbReference>
<dbReference type="Pfam" id="PF00431">
    <property type="entry name" value="CUB"/>
    <property type="match status" value="1"/>
</dbReference>
<dbReference type="PANTHER" id="PTHR24251">
    <property type="entry name" value="OVOCHYMASE-RELATED"/>
    <property type="match status" value="1"/>
</dbReference>
<accession>A0AA36AT05</accession>
<organism evidence="5 6">
    <name type="scientific">Octopus vulgaris</name>
    <name type="common">Common octopus</name>
    <dbReference type="NCBI Taxonomy" id="6645"/>
    <lineage>
        <taxon>Eukaryota</taxon>
        <taxon>Metazoa</taxon>
        <taxon>Spiralia</taxon>
        <taxon>Lophotrochozoa</taxon>
        <taxon>Mollusca</taxon>
        <taxon>Cephalopoda</taxon>
        <taxon>Coleoidea</taxon>
        <taxon>Octopodiformes</taxon>
        <taxon>Octopoda</taxon>
        <taxon>Incirrata</taxon>
        <taxon>Octopodidae</taxon>
        <taxon>Octopus</taxon>
    </lineage>
</organism>
<evidence type="ECO:0000313" key="6">
    <source>
        <dbReference type="Proteomes" id="UP001162480"/>
    </source>
</evidence>
<gene>
    <name evidence="5" type="ORF">OCTVUL_1B025716</name>
</gene>
<evidence type="ECO:0000313" key="5">
    <source>
        <dbReference type="EMBL" id="CAI9721743.1"/>
    </source>
</evidence>
<keyword evidence="6" id="KW-1185">Reference proteome</keyword>
<comment type="caution">
    <text evidence="3">Lacks conserved residue(s) required for the propagation of feature annotation.</text>
</comment>
<dbReference type="SMART" id="SM00042">
    <property type="entry name" value="CUB"/>
    <property type="match status" value="1"/>
</dbReference>
<dbReference type="InterPro" id="IPR035914">
    <property type="entry name" value="Sperma_CUB_dom_sf"/>
</dbReference>
<evidence type="ECO:0000259" key="4">
    <source>
        <dbReference type="PROSITE" id="PS01180"/>
    </source>
</evidence>
<feature type="domain" description="CUB" evidence="4">
    <location>
        <begin position="87"/>
        <end position="206"/>
    </location>
</feature>